<evidence type="ECO:0000259" key="4">
    <source>
        <dbReference type="PROSITE" id="PS50932"/>
    </source>
</evidence>
<dbReference type="PROSITE" id="PS00356">
    <property type="entry name" value="HTH_LACI_1"/>
    <property type="match status" value="1"/>
</dbReference>
<dbReference type="PROSITE" id="PS50932">
    <property type="entry name" value="HTH_LACI_2"/>
    <property type="match status" value="1"/>
</dbReference>
<dbReference type="Pfam" id="PF00356">
    <property type="entry name" value="LacI"/>
    <property type="match status" value="1"/>
</dbReference>
<dbReference type="PRINTS" id="PR00036">
    <property type="entry name" value="HTHLACI"/>
</dbReference>
<dbReference type="SMART" id="SM00354">
    <property type="entry name" value="HTH_LACI"/>
    <property type="match status" value="1"/>
</dbReference>
<dbReference type="CDD" id="cd01392">
    <property type="entry name" value="HTH_LacI"/>
    <property type="match status" value="1"/>
</dbReference>
<dbReference type="FunFam" id="1.10.260.40:FF:000002">
    <property type="entry name" value="HTH-type transcriptional repressor PurR"/>
    <property type="match status" value="1"/>
</dbReference>
<evidence type="ECO:0000256" key="1">
    <source>
        <dbReference type="ARBA" id="ARBA00023015"/>
    </source>
</evidence>
<keyword evidence="1" id="KW-0805">Transcription regulation</keyword>
<dbReference type="GO" id="GO:0000976">
    <property type="term" value="F:transcription cis-regulatory region binding"/>
    <property type="evidence" value="ECO:0007669"/>
    <property type="project" value="TreeGrafter"/>
</dbReference>
<keyword evidence="2" id="KW-0238">DNA-binding</keyword>
<dbReference type="InterPro" id="IPR010982">
    <property type="entry name" value="Lambda_DNA-bd_dom_sf"/>
</dbReference>
<sequence length="332" mass="37638">MSLNIYDIAKEAGVSIATVSRVINNTGNVSDKTRKKVENVIKRVGYKPNEVARGLATSSTKTIGVMVPDIRNPFHSQAAFEIEQNLIKKGYTSILCNTTEEPKQKILYFEMLYYKGIDGIILVGASYGDEEFEKIFEKINSKIPIVTINNKIGNRSTSIICDEKCGIMQSIAYLKNKGYKEPIYIGDKQKYETRACISKRNGFIEAMNKYYSNIKNPLCFKFKEDEKDYVNIVKLLNANKNIDAIQFEKDTCAIKFLKVAEKNRLKVPQDIAIIGFDNIDVTNYSSKAISTIDHKTKKICNLAIDQLMKRLSGEQVEKEIMVCPKFIPKETT</sequence>
<evidence type="ECO:0000256" key="2">
    <source>
        <dbReference type="ARBA" id="ARBA00023125"/>
    </source>
</evidence>
<dbReference type="InterPro" id="IPR000843">
    <property type="entry name" value="HTH_LacI"/>
</dbReference>
<reference evidence="5 6" key="1">
    <citation type="submission" date="2018-06" db="EMBL/GenBank/DDBJ databases">
        <authorList>
            <consortium name="Pathogen Informatics"/>
            <person name="Doyle S."/>
        </authorList>
    </citation>
    <scope>NUCLEOTIDE SEQUENCE [LARGE SCALE GENOMIC DNA]</scope>
    <source>
        <strain evidence="5 6">NCTC13028</strain>
    </source>
</reference>
<dbReference type="SUPFAM" id="SSF53822">
    <property type="entry name" value="Periplasmic binding protein-like I"/>
    <property type="match status" value="1"/>
</dbReference>
<accession>A0A2X2VPZ6</accession>
<gene>
    <name evidence="5" type="primary">ccpA3</name>
    <name evidence="5" type="ORF">NCTC13028_00178</name>
</gene>
<protein>
    <submittedName>
        <fullName evidence="5">Catabolite control protein A</fullName>
    </submittedName>
</protein>
<dbReference type="InterPro" id="IPR028082">
    <property type="entry name" value="Peripla_BP_I"/>
</dbReference>
<dbReference type="PANTHER" id="PTHR30146">
    <property type="entry name" value="LACI-RELATED TRANSCRIPTIONAL REPRESSOR"/>
    <property type="match status" value="1"/>
</dbReference>
<name>A0A2X2VPZ6_CLOCO</name>
<dbReference type="PANTHER" id="PTHR30146:SF109">
    <property type="entry name" value="HTH-TYPE TRANSCRIPTIONAL REGULATOR GALS"/>
    <property type="match status" value="1"/>
</dbReference>
<organism evidence="5 6">
    <name type="scientific">Clostridium cochlearium</name>
    <dbReference type="NCBI Taxonomy" id="1494"/>
    <lineage>
        <taxon>Bacteria</taxon>
        <taxon>Bacillati</taxon>
        <taxon>Bacillota</taxon>
        <taxon>Clostridia</taxon>
        <taxon>Eubacteriales</taxon>
        <taxon>Clostridiaceae</taxon>
        <taxon>Clostridium</taxon>
    </lineage>
</organism>
<dbReference type="InterPro" id="IPR046335">
    <property type="entry name" value="LacI/GalR-like_sensor"/>
</dbReference>
<keyword evidence="3" id="KW-0804">Transcription</keyword>
<evidence type="ECO:0000313" key="6">
    <source>
        <dbReference type="Proteomes" id="UP000250223"/>
    </source>
</evidence>
<feature type="domain" description="HTH lacI-type" evidence="4">
    <location>
        <begin position="3"/>
        <end position="57"/>
    </location>
</feature>
<dbReference type="AlphaFoldDB" id="A0A2X2VPZ6"/>
<evidence type="ECO:0000313" key="5">
    <source>
        <dbReference type="EMBL" id="SQB33142.1"/>
    </source>
</evidence>
<dbReference type="Gene3D" id="3.40.50.2300">
    <property type="match status" value="2"/>
</dbReference>
<dbReference type="SUPFAM" id="SSF47413">
    <property type="entry name" value="lambda repressor-like DNA-binding domains"/>
    <property type="match status" value="1"/>
</dbReference>
<dbReference type="Pfam" id="PF13377">
    <property type="entry name" value="Peripla_BP_3"/>
    <property type="match status" value="1"/>
</dbReference>
<evidence type="ECO:0000256" key="3">
    <source>
        <dbReference type="ARBA" id="ARBA00023163"/>
    </source>
</evidence>
<dbReference type="EMBL" id="UAWC01000001">
    <property type="protein sequence ID" value="SQB33142.1"/>
    <property type="molecule type" value="Genomic_DNA"/>
</dbReference>
<dbReference type="Proteomes" id="UP000250223">
    <property type="component" value="Unassembled WGS sequence"/>
</dbReference>
<proteinExistence type="predicted"/>
<dbReference type="GO" id="GO:0003700">
    <property type="term" value="F:DNA-binding transcription factor activity"/>
    <property type="evidence" value="ECO:0007669"/>
    <property type="project" value="TreeGrafter"/>
</dbReference>
<dbReference type="RefSeq" id="WP_111921057.1">
    <property type="nucleotide sequence ID" value="NZ_JAHLNT010000008.1"/>
</dbReference>
<dbReference type="Gene3D" id="1.10.260.40">
    <property type="entry name" value="lambda repressor-like DNA-binding domains"/>
    <property type="match status" value="1"/>
</dbReference>